<dbReference type="Proteomes" id="UP001140949">
    <property type="component" value="Unassembled WGS sequence"/>
</dbReference>
<sequence>MAMASSRRISSLLLKTLDSFNINNKRGFNTLVSTHTAKWMQWLTTTRHWMMKDSALIDQAFFRKVDSERPSSFYHYNSY</sequence>
<accession>A0AAX6IM08</accession>
<reference evidence="1" key="2">
    <citation type="submission" date="2023-04" db="EMBL/GenBank/DDBJ databases">
        <authorList>
            <person name="Bruccoleri R.E."/>
            <person name="Oakeley E.J."/>
            <person name="Faust A.-M."/>
            <person name="Dessus-Babus S."/>
            <person name="Altorfer M."/>
            <person name="Burckhardt D."/>
            <person name="Oertli M."/>
            <person name="Naumann U."/>
            <person name="Petersen F."/>
            <person name="Wong J."/>
        </authorList>
    </citation>
    <scope>NUCLEOTIDE SEQUENCE</scope>
    <source>
        <strain evidence="1">GSM-AAB239-AS_SAM_17_03QT</strain>
        <tissue evidence="1">Leaf</tissue>
    </source>
</reference>
<gene>
    <name evidence="1" type="ORF">M6B38_102275</name>
</gene>
<reference evidence="1" key="1">
    <citation type="journal article" date="2023" name="GigaByte">
        <title>Genome assembly of the bearded iris, Iris pallida Lam.</title>
        <authorList>
            <person name="Bruccoleri R.E."/>
            <person name="Oakeley E.J."/>
            <person name="Faust A.M.E."/>
            <person name="Altorfer M."/>
            <person name="Dessus-Babus S."/>
            <person name="Burckhardt D."/>
            <person name="Oertli M."/>
            <person name="Naumann U."/>
            <person name="Petersen F."/>
            <person name="Wong J."/>
        </authorList>
    </citation>
    <scope>NUCLEOTIDE SEQUENCE</scope>
    <source>
        <strain evidence="1">GSM-AAB239-AS_SAM_17_03QT</strain>
    </source>
</reference>
<proteinExistence type="predicted"/>
<comment type="caution">
    <text evidence="1">The sequence shown here is derived from an EMBL/GenBank/DDBJ whole genome shotgun (WGS) entry which is preliminary data.</text>
</comment>
<name>A0AAX6IM08_IRIPA</name>
<dbReference type="AlphaFoldDB" id="A0AAX6IM08"/>
<evidence type="ECO:0000313" key="1">
    <source>
        <dbReference type="EMBL" id="KAJ6854286.1"/>
    </source>
</evidence>
<evidence type="ECO:0000313" key="2">
    <source>
        <dbReference type="Proteomes" id="UP001140949"/>
    </source>
</evidence>
<protein>
    <submittedName>
        <fullName evidence="1">NADH dehydrogenase [ubiquinone] iron-sulfur protein 6, mitochondrial-like</fullName>
    </submittedName>
</protein>
<keyword evidence="2" id="KW-1185">Reference proteome</keyword>
<dbReference type="EMBL" id="JANAVB010000194">
    <property type="protein sequence ID" value="KAJ6854286.1"/>
    <property type="molecule type" value="Genomic_DNA"/>
</dbReference>
<organism evidence="1 2">
    <name type="scientific">Iris pallida</name>
    <name type="common">Sweet iris</name>
    <dbReference type="NCBI Taxonomy" id="29817"/>
    <lineage>
        <taxon>Eukaryota</taxon>
        <taxon>Viridiplantae</taxon>
        <taxon>Streptophyta</taxon>
        <taxon>Embryophyta</taxon>
        <taxon>Tracheophyta</taxon>
        <taxon>Spermatophyta</taxon>
        <taxon>Magnoliopsida</taxon>
        <taxon>Liliopsida</taxon>
        <taxon>Asparagales</taxon>
        <taxon>Iridaceae</taxon>
        <taxon>Iridoideae</taxon>
        <taxon>Irideae</taxon>
        <taxon>Iris</taxon>
    </lineage>
</organism>